<keyword evidence="1" id="KW-1133">Transmembrane helix</keyword>
<evidence type="ECO:0000313" key="4">
    <source>
        <dbReference type="Proteomes" id="UP000018837"/>
    </source>
</evidence>
<accession>W2C270</accession>
<dbReference type="PATRIC" id="fig|1411148.3.peg.2387"/>
<dbReference type="GO" id="GO:0016740">
    <property type="term" value="F:transferase activity"/>
    <property type="evidence" value="ECO:0007669"/>
    <property type="project" value="UniProtKB-KW"/>
</dbReference>
<protein>
    <submittedName>
        <fullName evidence="3">Glycosyl transferase family 2</fullName>
    </submittedName>
</protein>
<keyword evidence="1" id="KW-0812">Transmembrane</keyword>
<organism evidence="3 4">
    <name type="scientific">Tannerella sp. oral taxon BU063 isolate Cell 2</name>
    <dbReference type="NCBI Taxonomy" id="1411148"/>
    <lineage>
        <taxon>Bacteria</taxon>
        <taxon>Pseudomonadati</taxon>
        <taxon>Bacteroidota</taxon>
        <taxon>Bacteroidia</taxon>
        <taxon>Bacteroidales</taxon>
        <taxon>Tannerellaceae</taxon>
        <taxon>Tannerella</taxon>
    </lineage>
</organism>
<evidence type="ECO:0000256" key="1">
    <source>
        <dbReference type="SAM" id="Phobius"/>
    </source>
</evidence>
<proteinExistence type="predicted"/>
<comment type="caution">
    <text evidence="3">The sequence shown here is derived from an EMBL/GenBank/DDBJ whole genome shotgun (WGS) entry which is preliminary data.</text>
</comment>
<dbReference type="SUPFAM" id="SSF53448">
    <property type="entry name" value="Nucleotide-diphospho-sugar transferases"/>
    <property type="match status" value="1"/>
</dbReference>
<evidence type="ECO:0000313" key="3">
    <source>
        <dbReference type="EMBL" id="ETK00577.1"/>
    </source>
</evidence>
<feature type="transmembrane region" description="Helical" evidence="1">
    <location>
        <begin position="247"/>
        <end position="268"/>
    </location>
</feature>
<dbReference type="PANTHER" id="PTHR43685:SF2">
    <property type="entry name" value="GLYCOSYLTRANSFERASE 2-LIKE DOMAIN-CONTAINING PROTEIN"/>
    <property type="match status" value="1"/>
</dbReference>
<dbReference type="InterPro" id="IPR001173">
    <property type="entry name" value="Glyco_trans_2-like"/>
</dbReference>
<dbReference type="Gene3D" id="3.90.550.10">
    <property type="entry name" value="Spore Coat Polysaccharide Biosynthesis Protein SpsA, Chain A"/>
    <property type="match status" value="1"/>
</dbReference>
<sequence>MNPTPFFSIIVPIYNRPDEARELLESLAAQTDRDFELVLVEDGSTRPCAAEVDAFRSRLTIHYIVKPNTGRSDSRNVGMRASHGAYLIFFDSDCIIPPDYFATVRRYLATEPADCFGGPDREHPSFTPTQKAISYAMTSFWTTGGIRGGRTNLEKFKPRTFNMGFSREVYERVGGFKDMYGEDIDLSIRIHQAGFTTRLYRDAYVYHKRRGNLRKFYRQVHIFGQARINLFKLYPDSLKAVHTLPAVFVLGSVGVLVCAVLLSPWWLLLPAFYLVLLLVDALVKTRSLSIALRAVAASLIQIYGYGLGFLRSFVDKIILRHGLEDLETLKRVYK</sequence>
<dbReference type="PANTHER" id="PTHR43685">
    <property type="entry name" value="GLYCOSYLTRANSFERASE"/>
    <property type="match status" value="1"/>
</dbReference>
<dbReference type="InterPro" id="IPR050834">
    <property type="entry name" value="Glycosyltransf_2"/>
</dbReference>
<feature type="transmembrane region" description="Helical" evidence="1">
    <location>
        <begin position="288"/>
        <end position="310"/>
    </location>
</feature>
<name>W2C270_9BACT</name>
<gene>
    <name evidence="3" type="ORF">N425_14185</name>
</gene>
<dbReference type="Pfam" id="PF00535">
    <property type="entry name" value="Glycos_transf_2"/>
    <property type="match status" value="1"/>
</dbReference>
<dbReference type="AlphaFoldDB" id="W2C270"/>
<dbReference type="EMBL" id="AYUF01000499">
    <property type="protein sequence ID" value="ETK00577.1"/>
    <property type="molecule type" value="Genomic_DNA"/>
</dbReference>
<feature type="domain" description="Glycosyltransferase 2-like" evidence="2">
    <location>
        <begin position="8"/>
        <end position="170"/>
    </location>
</feature>
<dbReference type="Proteomes" id="UP000018837">
    <property type="component" value="Unassembled WGS sequence"/>
</dbReference>
<keyword evidence="1" id="KW-0472">Membrane</keyword>
<evidence type="ECO:0000259" key="2">
    <source>
        <dbReference type="Pfam" id="PF00535"/>
    </source>
</evidence>
<reference evidence="3 4" key="1">
    <citation type="submission" date="2013-11" db="EMBL/GenBank/DDBJ databases">
        <title>Single cell genomics of uncultured Tannerella BU063 (oral taxon 286).</title>
        <authorList>
            <person name="Beall C.J."/>
            <person name="Campbell A.G."/>
            <person name="Griffen A.L."/>
            <person name="Podar M."/>
            <person name="Leys E.J."/>
        </authorList>
    </citation>
    <scope>NUCLEOTIDE SEQUENCE [LARGE SCALE GENOMIC DNA]</scope>
    <source>
        <strain evidence="3">Cell 2</strain>
    </source>
</reference>
<dbReference type="InterPro" id="IPR029044">
    <property type="entry name" value="Nucleotide-diphossugar_trans"/>
</dbReference>
<keyword evidence="3" id="KW-0808">Transferase</keyword>